<dbReference type="OrthoDB" id="5143160at2"/>
<gene>
    <name evidence="2" type="ORF">EAH86_04590</name>
</gene>
<organism evidence="2 3">
    <name type="scientific">Pedococcus bigeumensis</name>
    <dbReference type="NCBI Taxonomy" id="433644"/>
    <lineage>
        <taxon>Bacteria</taxon>
        <taxon>Bacillati</taxon>
        <taxon>Actinomycetota</taxon>
        <taxon>Actinomycetes</taxon>
        <taxon>Micrococcales</taxon>
        <taxon>Intrasporangiaceae</taxon>
        <taxon>Pedococcus</taxon>
    </lineage>
</organism>
<comment type="caution">
    <text evidence="2">The sequence shown here is derived from an EMBL/GenBank/DDBJ whole genome shotgun (WGS) entry which is preliminary data.</text>
</comment>
<reference evidence="2 3" key="1">
    <citation type="journal article" date="2019" name="Environ. Microbiol.">
        <title>Species interactions and distinct microbial communities in high Arctic permafrost affected cryosols are associated with the CH4 and CO2 gas fluxes.</title>
        <authorList>
            <person name="Altshuler I."/>
            <person name="Hamel J."/>
            <person name="Turney S."/>
            <person name="Magnuson E."/>
            <person name="Levesque R."/>
            <person name="Greer C."/>
            <person name="Whyte L.G."/>
        </authorList>
    </citation>
    <scope>NUCLEOTIDE SEQUENCE [LARGE SCALE GENOMIC DNA]</scope>
    <source>
        <strain evidence="2 3">S9.3A</strain>
    </source>
</reference>
<dbReference type="CDD" id="cd04301">
    <property type="entry name" value="NAT_SF"/>
    <property type="match status" value="1"/>
</dbReference>
<name>A0A502D1S7_9MICO</name>
<feature type="domain" description="N-acetyltransferase" evidence="1">
    <location>
        <begin position="121"/>
        <end position="249"/>
    </location>
</feature>
<dbReference type="RefSeq" id="WP_140737369.1">
    <property type="nucleotide sequence ID" value="NZ_RCZM01000001.1"/>
</dbReference>
<dbReference type="GO" id="GO:0016747">
    <property type="term" value="F:acyltransferase activity, transferring groups other than amino-acyl groups"/>
    <property type="evidence" value="ECO:0007669"/>
    <property type="project" value="InterPro"/>
</dbReference>
<sequence>MTLRQLTSHAEVLEATDDSAFIRYDIPSPLEGAAYTLGGAVALSRRTHTRRLRLLIMGPTADLGQLVGAMLADGLIPPDLRAVTVPRGGLAAVAAHLPLADGNDWEWMYAAREPSVVPAESRLVGLDEADLPEIRALLDVANPRTDARPFEFPDQQWVGARDESGRLVACGVREPNVAGWPALSGISVHPDERGTGLGLAVTAYLTREAVRERGICTLRLYSDNDLARRVYHGLGYGGDHLWSSRRLGR</sequence>
<dbReference type="Proteomes" id="UP000317722">
    <property type="component" value="Unassembled WGS sequence"/>
</dbReference>
<proteinExistence type="predicted"/>
<accession>A0A502D1S7</accession>
<dbReference type="PROSITE" id="PS51186">
    <property type="entry name" value="GNAT"/>
    <property type="match status" value="1"/>
</dbReference>
<protein>
    <submittedName>
        <fullName evidence="2">GNAT family N-acetyltransferase</fullName>
    </submittedName>
</protein>
<dbReference type="InterPro" id="IPR016181">
    <property type="entry name" value="Acyl_CoA_acyltransferase"/>
</dbReference>
<dbReference type="InterPro" id="IPR000182">
    <property type="entry name" value="GNAT_dom"/>
</dbReference>
<evidence type="ECO:0000313" key="2">
    <source>
        <dbReference type="EMBL" id="TPG19715.1"/>
    </source>
</evidence>
<keyword evidence="2" id="KW-0808">Transferase</keyword>
<dbReference type="Gene3D" id="3.40.630.30">
    <property type="match status" value="1"/>
</dbReference>
<dbReference type="AlphaFoldDB" id="A0A502D1S7"/>
<dbReference type="EMBL" id="RCZM01000001">
    <property type="protein sequence ID" value="TPG19715.1"/>
    <property type="molecule type" value="Genomic_DNA"/>
</dbReference>
<dbReference type="SUPFAM" id="SSF55729">
    <property type="entry name" value="Acyl-CoA N-acyltransferases (Nat)"/>
    <property type="match status" value="1"/>
</dbReference>
<evidence type="ECO:0000259" key="1">
    <source>
        <dbReference type="PROSITE" id="PS51186"/>
    </source>
</evidence>
<dbReference type="Pfam" id="PF00583">
    <property type="entry name" value="Acetyltransf_1"/>
    <property type="match status" value="1"/>
</dbReference>
<evidence type="ECO:0000313" key="3">
    <source>
        <dbReference type="Proteomes" id="UP000317722"/>
    </source>
</evidence>
<keyword evidence="3" id="KW-1185">Reference proteome</keyword>